<name>A0A6A2V996_9BIFI</name>
<keyword evidence="3" id="KW-1185">Reference proteome</keyword>
<evidence type="ECO:0000256" key="1">
    <source>
        <dbReference type="SAM" id="MobiDB-lite"/>
    </source>
</evidence>
<dbReference type="Proteomes" id="UP000440041">
    <property type="component" value="Unassembled WGS sequence"/>
</dbReference>
<protein>
    <submittedName>
        <fullName evidence="2">Uncharacterized protein</fullName>
    </submittedName>
</protein>
<gene>
    <name evidence="2" type="ORF">DSM100238_0652</name>
</gene>
<accession>A0A6A2V996</accession>
<reference evidence="2 3" key="1">
    <citation type="submission" date="2019-09" db="EMBL/GenBank/DDBJ databases">
        <title>Characterization of the phylogenetic diversity of two novel species belonging to the genus Bifidobacterium: Bifidobacterium cebidarum sp. nov. and Bifidobacterium leontopitheci sp. nov.</title>
        <authorList>
            <person name="Lugli G.A."/>
            <person name="Duranti S."/>
            <person name="Milani C."/>
            <person name="Turroni F."/>
            <person name="Ventura M."/>
        </authorList>
    </citation>
    <scope>NUCLEOTIDE SEQUENCE [LARGE SCALE GENOMIC DNA]</scope>
    <source>
        <strain evidence="2 3">DSM 100238</strain>
    </source>
</reference>
<proteinExistence type="predicted"/>
<feature type="region of interest" description="Disordered" evidence="1">
    <location>
        <begin position="1"/>
        <end position="20"/>
    </location>
</feature>
<dbReference type="AlphaFoldDB" id="A0A6A2V996"/>
<evidence type="ECO:0000313" key="2">
    <source>
        <dbReference type="EMBL" id="KAB8299618.1"/>
    </source>
</evidence>
<organism evidence="2 3">
    <name type="scientific">Bifidobacterium apri</name>
    <dbReference type="NCBI Taxonomy" id="1769423"/>
    <lineage>
        <taxon>Bacteria</taxon>
        <taxon>Bacillati</taxon>
        <taxon>Actinomycetota</taxon>
        <taxon>Actinomycetes</taxon>
        <taxon>Bifidobacteriales</taxon>
        <taxon>Bifidobacteriaceae</taxon>
        <taxon>Bifidobacterium</taxon>
    </lineage>
</organism>
<dbReference type="EMBL" id="WBSO01000003">
    <property type="protein sequence ID" value="KAB8299618.1"/>
    <property type="molecule type" value="Genomic_DNA"/>
</dbReference>
<evidence type="ECO:0000313" key="3">
    <source>
        <dbReference type="Proteomes" id="UP000440041"/>
    </source>
</evidence>
<sequence length="76" mass="8577">MHGNTRYHFQRLNPASHRPPSHRFAFQSTRSATIHPIHKPRAFVRGNISLPAEAGLRQPLGCRDVLTDGISLTCNY</sequence>
<comment type="caution">
    <text evidence="2">The sequence shown here is derived from an EMBL/GenBank/DDBJ whole genome shotgun (WGS) entry which is preliminary data.</text>
</comment>